<dbReference type="AlphaFoldDB" id="A0A0E1X1A2"/>
<dbReference type="HOGENOM" id="CLU_770911_0_0_5"/>
<reference evidence="1" key="1">
    <citation type="submission" date="2009-01" db="EMBL/GenBank/DDBJ databases">
        <title>The Genome Sequence of Brucella pinnipedialis M292/94/1.</title>
        <authorList>
            <consortium name="The Broad Institute Genome Sequencing Platform"/>
            <person name="Ward D."/>
            <person name="Young S.K."/>
            <person name="Kodira C.D."/>
            <person name="Zeng Q."/>
            <person name="Koehrsen M."/>
            <person name="Alvarado L."/>
            <person name="Berlin A."/>
            <person name="Borenstein D."/>
            <person name="Chen Z."/>
            <person name="Engels R."/>
            <person name="Freedman E."/>
            <person name="Gellesch M."/>
            <person name="Goldberg J."/>
            <person name="Griggs A."/>
            <person name="Gujja S."/>
            <person name="Heiman D."/>
            <person name="Hepburn T."/>
            <person name="Howarth C."/>
            <person name="Jen D."/>
            <person name="Larson L."/>
            <person name="Lewis B."/>
            <person name="Mehta T."/>
            <person name="Park D."/>
            <person name="Pearson M."/>
            <person name="Roberts A."/>
            <person name="Saif S."/>
            <person name="Shea T."/>
            <person name="Shenoy N."/>
            <person name="Sisk P."/>
            <person name="Stolte C."/>
            <person name="Sykes S."/>
            <person name="Walk T."/>
            <person name="White J."/>
            <person name="Yandava C."/>
            <person name="Whatmore A.M."/>
            <person name="Perrett L.L."/>
            <person name="O'Callaghan D."/>
            <person name="Nusbaum C."/>
            <person name="Galagan J."/>
            <person name="Birren B."/>
        </authorList>
    </citation>
    <scope>NUCLEOTIDE SEQUENCE [LARGE SCALE GENOMIC DNA]</scope>
    <source>
        <strain evidence="1">M292/94/1</strain>
    </source>
</reference>
<dbReference type="Proteomes" id="UP000004659">
    <property type="component" value="Unassembled WGS sequence"/>
</dbReference>
<dbReference type="EMBL" id="EQ999546">
    <property type="protein sequence ID" value="EEZ30019.1"/>
    <property type="molecule type" value="Genomic_DNA"/>
</dbReference>
<dbReference type="GeneID" id="55591586"/>
<dbReference type="RefSeq" id="WP_004691123.1">
    <property type="nucleotide sequence ID" value="NZ_EQ999546.1"/>
</dbReference>
<protein>
    <recommendedName>
        <fullName evidence="2">Glyceraldehyde-3-phosphate dehydrogenase</fullName>
    </recommendedName>
</protein>
<sequence length="359" mass="39171">MDNIFAALGDITPTIDKLDTTQSPPVLYLNIVNGSVVATCAPWDSIRTDQTAFLLLNDVVIDSQPIEAQDPTGPTPRLGKPPQFTIPVANNFSAGNEYNIQIKVTDTVQNIGISQKLTFDVREDSLEKDLKIDITEGAAGYTDDYPYLMPANIAVIQGPPNMQLTARGRGKVRFQDVGGADVCNFYFDENGVAPLVLIRIDKLHVDAVAASIQDQIYITRRGQTDEIFSRPVSFDDYVPVTDPNLSSAIDSVSCNTVGIADGNTICIISIVFNKSYIDTSSDDTIFIVIPDGLSLSKNLFNKNFPIRMAGPNLPTVKIVDYTAEFGVSAEKPGTYKVSFFPSKSALAYFSKDILFKELS</sequence>
<organism evidence="1">
    <name type="scientific">Brucella pinnipedialis M292/94/1</name>
    <dbReference type="NCBI Taxonomy" id="520462"/>
    <lineage>
        <taxon>Bacteria</taxon>
        <taxon>Pseudomonadati</taxon>
        <taxon>Pseudomonadota</taxon>
        <taxon>Alphaproteobacteria</taxon>
        <taxon>Hyphomicrobiales</taxon>
        <taxon>Brucellaceae</taxon>
        <taxon>Brucella/Ochrobactrum group</taxon>
        <taxon>Brucella</taxon>
    </lineage>
</organism>
<proteinExistence type="predicted"/>
<evidence type="ECO:0008006" key="2">
    <source>
        <dbReference type="Google" id="ProtNLM"/>
    </source>
</evidence>
<evidence type="ECO:0000313" key="1">
    <source>
        <dbReference type="EMBL" id="EEZ30019.1"/>
    </source>
</evidence>
<name>A0A0E1X1A2_9HYPH</name>
<gene>
    <name evidence="1" type="ORF">BALG_00138</name>
</gene>
<accession>A0A0E1X1A2</accession>